<keyword evidence="4 5" id="KW-0413">Isomerase</keyword>
<proteinExistence type="predicted"/>
<feature type="compositionally biased region" description="Basic and acidic residues" evidence="6">
    <location>
        <begin position="454"/>
        <end position="480"/>
    </location>
</feature>
<feature type="compositionally biased region" description="Basic residues" evidence="6">
    <location>
        <begin position="165"/>
        <end position="177"/>
    </location>
</feature>
<accession>A0A072UIJ4</accession>
<keyword evidence="3 5" id="KW-0697">Rotamase</keyword>
<gene>
    <name evidence="8" type="ordered locus">MTR_4g032680</name>
</gene>
<evidence type="ECO:0000259" key="7">
    <source>
        <dbReference type="PROSITE" id="PS50059"/>
    </source>
</evidence>
<dbReference type="AlphaFoldDB" id="A0A072UIJ4"/>
<feature type="compositionally biased region" description="Polar residues" evidence="6">
    <location>
        <begin position="349"/>
        <end position="358"/>
    </location>
</feature>
<evidence type="ECO:0000256" key="2">
    <source>
        <dbReference type="ARBA" id="ARBA00013194"/>
    </source>
</evidence>
<reference evidence="8 10" key="2">
    <citation type="journal article" date="2014" name="BMC Genomics">
        <title>An improved genome release (version Mt4.0) for the model legume Medicago truncatula.</title>
        <authorList>
            <person name="Tang H."/>
            <person name="Krishnakumar V."/>
            <person name="Bidwell S."/>
            <person name="Rosen B."/>
            <person name="Chan A."/>
            <person name="Zhou S."/>
            <person name="Gentzbittel L."/>
            <person name="Childs K.L."/>
            <person name="Yandell M."/>
            <person name="Gundlach H."/>
            <person name="Mayer K.F."/>
            <person name="Schwartz D.C."/>
            <person name="Town C.D."/>
        </authorList>
    </citation>
    <scope>GENOME REANNOTATION</scope>
    <source>
        <strain evidence="8">A17</strain>
        <strain evidence="9 10">cv. Jemalong A17</strain>
    </source>
</reference>
<dbReference type="EnsemblPlants" id="KEH29261">
    <property type="protein sequence ID" value="KEH29261"/>
    <property type="gene ID" value="MTR_4g032680"/>
</dbReference>
<dbReference type="InterPro" id="IPR001179">
    <property type="entry name" value="PPIase_FKBP_dom"/>
</dbReference>
<dbReference type="ExpressionAtlas" id="A0A072UIJ4">
    <property type="expression patterns" value="differential"/>
</dbReference>
<evidence type="ECO:0000256" key="1">
    <source>
        <dbReference type="ARBA" id="ARBA00000971"/>
    </source>
</evidence>
<feature type="domain" description="PPIase FKBP-type" evidence="7">
    <location>
        <begin position="573"/>
        <end position="661"/>
    </location>
</feature>
<evidence type="ECO:0000313" key="9">
    <source>
        <dbReference type="EnsemblPlants" id="KEH29261"/>
    </source>
</evidence>
<dbReference type="PANTHER" id="PTHR43811">
    <property type="entry name" value="FKBP-TYPE PEPTIDYL-PROLYL CIS-TRANS ISOMERASE FKPA"/>
    <property type="match status" value="1"/>
</dbReference>
<feature type="region of interest" description="Disordered" evidence="6">
    <location>
        <begin position="106"/>
        <end position="132"/>
    </location>
</feature>
<dbReference type="SUPFAM" id="SSF54534">
    <property type="entry name" value="FKBP-like"/>
    <property type="match status" value="1"/>
</dbReference>
<feature type="compositionally biased region" description="Polar residues" evidence="6">
    <location>
        <begin position="387"/>
        <end position="403"/>
    </location>
</feature>
<reference evidence="8 10" key="1">
    <citation type="journal article" date="2011" name="Nature">
        <title>The Medicago genome provides insight into the evolution of rhizobial symbioses.</title>
        <authorList>
            <person name="Young N.D."/>
            <person name="Debelle F."/>
            <person name="Oldroyd G.E."/>
            <person name="Geurts R."/>
            <person name="Cannon S.B."/>
            <person name="Udvardi M.K."/>
            <person name="Benedito V.A."/>
            <person name="Mayer K.F."/>
            <person name="Gouzy J."/>
            <person name="Schoof H."/>
            <person name="Van de Peer Y."/>
            <person name="Proost S."/>
            <person name="Cook D.R."/>
            <person name="Meyers B.C."/>
            <person name="Spannagl M."/>
            <person name="Cheung F."/>
            <person name="De Mita S."/>
            <person name="Krishnakumar V."/>
            <person name="Gundlach H."/>
            <person name="Zhou S."/>
            <person name="Mudge J."/>
            <person name="Bharti A.K."/>
            <person name="Murray J.D."/>
            <person name="Naoumkina M.A."/>
            <person name="Rosen B."/>
            <person name="Silverstein K.A."/>
            <person name="Tang H."/>
            <person name="Rombauts S."/>
            <person name="Zhao P.X."/>
            <person name="Zhou P."/>
            <person name="Barbe V."/>
            <person name="Bardou P."/>
            <person name="Bechner M."/>
            <person name="Bellec A."/>
            <person name="Berger A."/>
            <person name="Berges H."/>
            <person name="Bidwell S."/>
            <person name="Bisseling T."/>
            <person name="Choisne N."/>
            <person name="Couloux A."/>
            <person name="Denny R."/>
            <person name="Deshpande S."/>
            <person name="Dai X."/>
            <person name="Doyle J.J."/>
            <person name="Dudez A.M."/>
            <person name="Farmer A.D."/>
            <person name="Fouteau S."/>
            <person name="Franken C."/>
            <person name="Gibelin C."/>
            <person name="Gish J."/>
            <person name="Goldstein S."/>
            <person name="Gonzalez A.J."/>
            <person name="Green P.J."/>
            <person name="Hallab A."/>
            <person name="Hartog M."/>
            <person name="Hua A."/>
            <person name="Humphray S.J."/>
            <person name="Jeong D.H."/>
            <person name="Jing Y."/>
            <person name="Jocker A."/>
            <person name="Kenton S.M."/>
            <person name="Kim D.J."/>
            <person name="Klee K."/>
            <person name="Lai H."/>
            <person name="Lang C."/>
            <person name="Lin S."/>
            <person name="Macmil S.L."/>
            <person name="Magdelenat G."/>
            <person name="Matthews L."/>
            <person name="McCorrison J."/>
            <person name="Monaghan E.L."/>
            <person name="Mun J.H."/>
            <person name="Najar F.Z."/>
            <person name="Nicholson C."/>
            <person name="Noirot C."/>
            <person name="O'Bleness M."/>
            <person name="Paule C.R."/>
            <person name="Poulain J."/>
            <person name="Prion F."/>
            <person name="Qin B."/>
            <person name="Qu C."/>
            <person name="Retzel E.F."/>
            <person name="Riddle C."/>
            <person name="Sallet E."/>
            <person name="Samain S."/>
            <person name="Samson N."/>
            <person name="Sanders I."/>
            <person name="Saurat O."/>
            <person name="Scarpelli C."/>
            <person name="Schiex T."/>
            <person name="Segurens B."/>
            <person name="Severin A.J."/>
            <person name="Sherrier D.J."/>
            <person name="Shi R."/>
            <person name="Sims S."/>
            <person name="Singer S.R."/>
            <person name="Sinharoy S."/>
            <person name="Sterck L."/>
            <person name="Viollet A."/>
            <person name="Wang B.B."/>
            <person name="Wang K."/>
            <person name="Wang M."/>
            <person name="Wang X."/>
            <person name="Warfsmann J."/>
            <person name="Weissenbach J."/>
            <person name="White D.D."/>
            <person name="White J.D."/>
            <person name="Wiley G.B."/>
            <person name="Wincker P."/>
            <person name="Xing Y."/>
            <person name="Yang L."/>
            <person name="Yao Z."/>
            <person name="Ying F."/>
            <person name="Zhai J."/>
            <person name="Zhou L."/>
            <person name="Zuber A."/>
            <person name="Denarie J."/>
            <person name="Dixon R.A."/>
            <person name="May G.D."/>
            <person name="Schwartz D.C."/>
            <person name="Rogers J."/>
            <person name="Quetier F."/>
            <person name="Town C.D."/>
            <person name="Roe B.A."/>
        </authorList>
    </citation>
    <scope>NUCLEOTIDE SEQUENCE [LARGE SCALE GENOMIC DNA]</scope>
    <source>
        <strain evidence="8">A17</strain>
        <strain evidence="9 10">cv. Jemalong A17</strain>
    </source>
</reference>
<sequence length="661" mass="73116">MAFWGVEIKPGKPFTHTYDSSKGRLHISMATLGHGTAITKSVLQCNVGNRSPVYLCSLYPGNTESLQLNLELEEDGNVILSVLGPRSIHLCGYYLARGRYGNTMDESESYGEDIANTETEKSDRSDEDDYDDSFINDDGDLAVFSASPISHEEDAEEASSDSGRKSAKGSRRRLRKKYQLVESDDDGGLGKKIFNDFQEIDDEDSLPISSLCKKNKSFVRVLDQEMEDCFDKEAIDAGKKDSEDHENSIIETKLKTDNAFTESQIHREAEPSDQLAVPSTVPDVGDMKKSKKKKKGKEKETKSSSNEHSTDLDNAAQDEPKMNMDEDLLTGNEQNQQQPDDKKAETTDKTLPSSQVGQGQDEKPKRKRKERSKEKTLFAADDACISNVVNLPQGNEHSNQDTVNGDVKISDSVALPSSETDSQKKTKRRKKEQINKASHTEGDNGNGEGIIQDYKADKETAESDGLTDKFSEKKEQHPKLTIENVDNGAQDNPDGNQSEDKKVKKKKKKSKSQGSEVVNSDVPVSAEQSSEMMKEDGNNVEDTKPSQVRTLSNGLVIQELETGKENGKIAAIGKKISINYTGKLKENGVVVESNAGEAPFKFRLGKGEVIEGWDIGLEGMRVGEKRRLVVPPSMTSKKDGESENIPPNSWLVYDFELVKVH</sequence>
<dbReference type="EMBL" id="CM001220">
    <property type="protein sequence ID" value="KEH29261.1"/>
    <property type="molecule type" value="Genomic_DNA"/>
</dbReference>
<feature type="compositionally biased region" description="Basic and acidic residues" evidence="6">
    <location>
        <begin position="235"/>
        <end position="256"/>
    </location>
</feature>
<reference evidence="9" key="3">
    <citation type="submission" date="2015-04" db="UniProtKB">
        <authorList>
            <consortium name="EnsemblPlants"/>
        </authorList>
    </citation>
    <scope>IDENTIFICATION</scope>
    <source>
        <strain evidence="9">cv. Jemalong A17</strain>
    </source>
</reference>
<organism evidence="8 10">
    <name type="scientific">Medicago truncatula</name>
    <name type="common">Barrel medic</name>
    <name type="synonym">Medicago tribuloides</name>
    <dbReference type="NCBI Taxonomy" id="3880"/>
    <lineage>
        <taxon>Eukaryota</taxon>
        <taxon>Viridiplantae</taxon>
        <taxon>Streptophyta</taxon>
        <taxon>Embryophyta</taxon>
        <taxon>Tracheophyta</taxon>
        <taxon>Spermatophyta</taxon>
        <taxon>Magnoliopsida</taxon>
        <taxon>eudicotyledons</taxon>
        <taxon>Gunneridae</taxon>
        <taxon>Pentapetalae</taxon>
        <taxon>rosids</taxon>
        <taxon>fabids</taxon>
        <taxon>Fabales</taxon>
        <taxon>Fabaceae</taxon>
        <taxon>Papilionoideae</taxon>
        <taxon>50 kb inversion clade</taxon>
        <taxon>NPAAA clade</taxon>
        <taxon>Hologalegina</taxon>
        <taxon>IRL clade</taxon>
        <taxon>Trifolieae</taxon>
        <taxon>Medicago</taxon>
    </lineage>
</organism>
<evidence type="ECO:0000256" key="6">
    <source>
        <dbReference type="SAM" id="MobiDB-lite"/>
    </source>
</evidence>
<evidence type="ECO:0000256" key="4">
    <source>
        <dbReference type="ARBA" id="ARBA00023235"/>
    </source>
</evidence>
<evidence type="ECO:0000313" key="10">
    <source>
        <dbReference type="Proteomes" id="UP000002051"/>
    </source>
</evidence>
<feature type="compositionally biased region" description="Basic and acidic residues" evidence="6">
    <location>
        <begin position="432"/>
        <end position="442"/>
    </location>
</feature>
<name>A0A072UIJ4_MEDTR</name>
<protein>
    <recommendedName>
        <fullName evidence="2 5">peptidylprolyl isomerase</fullName>
        <ecNumber evidence="2 5">5.2.1.8</ecNumber>
    </recommendedName>
</protein>
<evidence type="ECO:0000313" key="8">
    <source>
        <dbReference type="EMBL" id="KEH29261.1"/>
    </source>
</evidence>
<dbReference type="Proteomes" id="UP000002051">
    <property type="component" value="Chromosome 4"/>
</dbReference>
<dbReference type="Gene3D" id="3.10.50.40">
    <property type="match status" value="1"/>
</dbReference>
<feature type="compositionally biased region" description="Basic and acidic residues" evidence="6">
    <location>
        <begin position="339"/>
        <end position="348"/>
    </location>
</feature>
<dbReference type="Pfam" id="PF17800">
    <property type="entry name" value="NPL"/>
    <property type="match status" value="1"/>
</dbReference>
<dbReference type="PANTHER" id="PTHR43811:SF48">
    <property type="entry name" value="PEPTIDYL-PROLYL CIS-TRANS ISOMERASE FKBP43"/>
    <property type="match status" value="1"/>
</dbReference>
<evidence type="ECO:0000256" key="3">
    <source>
        <dbReference type="ARBA" id="ARBA00023110"/>
    </source>
</evidence>
<dbReference type="EC" id="5.2.1.8" evidence="2 5"/>
<keyword evidence="10" id="KW-1185">Reference proteome</keyword>
<dbReference type="InterPro" id="IPR041232">
    <property type="entry name" value="NPL"/>
</dbReference>
<dbReference type="InterPro" id="IPR046357">
    <property type="entry name" value="PPIase_dom_sf"/>
</dbReference>
<dbReference type="Pfam" id="PF00254">
    <property type="entry name" value="FKBP_C"/>
    <property type="match status" value="1"/>
</dbReference>
<evidence type="ECO:0000256" key="5">
    <source>
        <dbReference type="PROSITE-ProRule" id="PRU00277"/>
    </source>
</evidence>
<feature type="region of interest" description="Disordered" evidence="6">
    <location>
        <begin position="235"/>
        <end position="546"/>
    </location>
</feature>
<dbReference type="Gene3D" id="2.60.120.340">
    <property type="entry name" value="Nucleoplasmin core domain"/>
    <property type="match status" value="1"/>
</dbReference>
<feature type="compositionally biased region" description="Basic and acidic residues" evidence="6">
    <location>
        <begin position="532"/>
        <end position="544"/>
    </location>
</feature>
<dbReference type="PROSITE" id="PS50059">
    <property type="entry name" value="FKBP_PPIASE"/>
    <property type="match status" value="1"/>
</dbReference>
<comment type="catalytic activity">
    <reaction evidence="1 5">
        <text>[protein]-peptidylproline (omega=180) = [protein]-peptidylproline (omega=0)</text>
        <dbReference type="Rhea" id="RHEA:16237"/>
        <dbReference type="Rhea" id="RHEA-COMP:10747"/>
        <dbReference type="Rhea" id="RHEA-COMP:10748"/>
        <dbReference type="ChEBI" id="CHEBI:83833"/>
        <dbReference type="ChEBI" id="CHEBI:83834"/>
        <dbReference type="EC" id="5.2.1.8"/>
    </reaction>
</comment>
<feature type="region of interest" description="Disordered" evidence="6">
    <location>
        <begin position="150"/>
        <end position="177"/>
    </location>
</feature>
<dbReference type="GO" id="GO:0003755">
    <property type="term" value="F:peptidyl-prolyl cis-trans isomerase activity"/>
    <property type="evidence" value="ECO:0007669"/>
    <property type="project" value="UniProtKB-KW"/>
</dbReference>
<feature type="compositionally biased region" description="Polar residues" evidence="6">
    <location>
        <begin position="487"/>
        <end position="496"/>
    </location>
</feature>